<keyword evidence="2" id="KW-1185">Reference proteome</keyword>
<dbReference type="Gene3D" id="3.40.50.360">
    <property type="match status" value="1"/>
</dbReference>
<dbReference type="Proteomes" id="UP000324285">
    <property type="component" value="Chromosome"/>
</dbReference>
<organism evidence="1 2">
    <name type="scientific">Halomonas binhaiensis</name>
    <dbReference type="NCBI Taxonomy" id="2562282"/>
    <lineage>
        <taxon>Bacteria</taxon>
        <taxon>Pseudomonadati</taxon>
        <taxon>Pseudomonadota</taxon>
        <taxon>Gammaproteobacteria</taxon>
        <taxon>Oceanospirillales</taxon>
        <taxon>Halomonadaceae</taxon>
        <taxon>Halomonas</taxon>
    </lineage>
</organism>
<evidence type="ECO:0000313" key="2">
    <source>
        <dbReference type="Proteomes" id="UP000324285"/>
    </source>
</evidence>
<dbReference type="KEGG" id="hbh:E4T21_05175"/>
<name>A0A856QM60_9GAMM</name>
<proteinExistence type="predicted"/>
<accession>A0A856QM60</accession>
<dbReference type="EMBL" id="CP038437">
    <property type="protein sequence ID" value="QEM81010.2"/>
    <property type="molecule type" value="Genomic_DNA"/>
</dbReference>
<dbReference type="RefSeq" id="WP_187775114.1">
    <property type="nucleotide sequence ID" value="NZ_CP038437.2"/>
</dbReference>
<reference evidence="1" key="1">
    <citation type="submission" date="2021-02" db="EMBL/GenBank/DDBJ databases">
        <title>Strain Y2R2, a novel species of the genus Halomonas.</title>
        <authorList>
            <person name="Huang H."/>
        </authorList>
    </citation>
    <scope>NUCLEOTIDE SEQUENCE</scope>
    <source>
        <strain evidence="1">Y2R2</strain>
    </source>
</reference>
<sequence length="105" mass="11894">MAIPPLAFTHNGRGGDMATLLWPLHCSLYYLGMTVLSPHVIYGIQGSGVSYQDESEFRVRLEDEKAGWIRRLQRLDSDAPIPFSGWNDWDENGVLNADHPLAWRP</sequence>
<dbReference type="SUPFAM" id="SSF52218">
    <property type="entry name" value="Flavoproteins"/>
    <property type="match status" value="1"/>
</dbReference>
<evidence type="ECO:0000313" key="1">
    <source>
        <dbReference type="EMBL" id="QEM81010.2"/>
    </source>
</evidence>
<gene>
    <name evidence="1" type="ORF">E4T21_05175</name>
</gene>
<dbReference type="InterPro" id="IPR029039">
    <property type="entry name" value="Flavoprotein-like_sf"/>
</dbReference>
<dbReference type="AlphaFoldDB" id="A0A856QM60"/>
<protein>
    <submittedName>
        <fullName evidence="1">NAD(P)H-dependent oxidoreductase</fullName>
    </submittedName>
</protein>